<reference evidence="1 2" key="1">
    <citation type="submission" date="2010-12" db="EMBL/GenBank/DDBJ databases">
        <authorList>
            <person name="Muzny D."/>
            <person name="Qin X."/>
            <person name="Deng J."/>
            <person name="Jiang H."/>
            <person name="Liu Y."/>
            <person name="Qu J."/>
            <person name="Song X.-Z."/>
            <person name="Zhang L."/>
            <person name="Thornton R."/>
            <person name="Coyle M."/>
            <person name="Francisco L."/>
            <person name="Jackson L."/>
            <person name="Javaid M."/>
            <person name="Korchina V."/>
            <person name="Kovar C."/>
            <person name="Mata R."/>
            <person name="Mathew T."/>
            <person name="Ngo R."/>
            <person name="Nguyen L."/>
            <person name="Nguyen N."/>
            <person name="Okwuonu G."/>
            <person name="Ongeri F."/>
            <person name="Pham C."/>
            <person name="Simmons D."/>
            <person name="Wilczek-Boney K."/>
            <person name="Hale W."/>
            <person name="Jakkamsetti A."/>
            <person name="Pham P."/>
            <person name="Ruth R."/>
            <person name="San Lucas F."/>
            <person name="Warren J."/>
            <person name="Zhang J."/>
            <person name="Zhao Z."/>
            <person name="Zhou C."/>
            <person name="Zhu D."/>
            <person name="Lee S."/>
            <person name="Bess C."/>
            <person name="Blankenburg K."/>
            <person name="Forbes L."/>
            <person name="Fu Q."/>
            <person name="Gubbala S."/>
            <person name="Hirani K."/>
            <person name="Jayaseelan J.C."/>
            <person name="Lara F."/>
            <person name="Munidasa M."/>
            <person name="Palculict T."/>
            <person name="Patil S."/>
            <person name="Pu L.-L."/>
            <person name="Saada N."/>
            <person name="Tang L."/>
            <person name="Weissenberger G."/>
            <person name="Zhu Y."/>
            <person name="Hemphill L."/>
            <person name="Shang Y."/>
            <person name="Youmans B."/>
            <person name="Ayvaz T."/>
            <person name="Ross M."/>
            <person name="Santibanez J."/>
            <person name="Aqrawi P."/>
            <person name="Gross S."/>
            <person name="Joshi V."/>
            <person name="Fowler G."/>
            <person name="Nazareth L."/>
            <person name="Reid J."/>
            <person name="Worley K."/>
            <person name="Petrosino J."/>
            <person name="Highlander S."/>
            <person name="Gibbs R."/>
        </authorList>
    </citation>
    <scope>NUCLEOTIDE SEQUENCE [LARGE SCALE GENOMIC DNA]</scope>
    <source>
        <strain evidence="1 2">DSM 3986</strain>
    </source>
</reference>
<evidence type="ECO:0000313" key="2">
    <source>
        <dbReference type="Proteomes" id="UP000003434"/>
    </source>
</evidence>
<evidence type="ECO:0000313" key="1">
    <source>
        <dbReference type="EMBL" id="EFU77717.1"/>
    </source>
</evidence>
<dbReference type="EMBL" id="AEPW01000008">
    <property type="protein sequence ID" value="EFU77717.1"/>
    <property type="molecule type" value="Genomic_DNA"/>
</dbReference>
<dbReference type="AlphaFoldDB" id="E6LK77"/>
<gene>
    <name evidence="1" type="ORF">HMPREF0381_0362</name>
</gene>
<comment type="caution">
    <text evidence="1">The sequence shown here is derived from an EMBL/GenBank/DDBJ whole genome shotgun (WGS) entry which is preliminary data.</text>
</comment>
<protein>
    <submittedName>
        <fullName evidence="1">Uncharacterized protein</fullName>
    </submittedName>
</protein>
<organism evidence="1 2">
    <name type="scientific">Lachnoanaerobaculum saburreum DSM 3986</name>
    <dbReference type="NCBI Taxonomy" id="887325"/>
    <lineage>
        <taxon>Bacteria</taxon>
        <taxon>Bacillati</taxon>
        <taxon>Bacillota</taxon>
        <taxon>Clostridia</taxon>
        <taxon>Lachnospirales</taxon>
        <taxon>Lachnospiraceae</taxon>
        <taxon>Lachnoanaerobaculum</taxon>
    </lineage>
</organism>
<dbReference type="RefSeq" id="WP_008750133.1">
    <property type="nucleotide sequence ID" value="NZ_GL622296.1"/>
</dbReference>
<proteinExistence type="predicted"/>
<dbReference type="Proteomes" id="UP000003434">
    <property type="component" value="Unassembled WGS sequence"/>
</dbReference>
<dbReference type="HOGENOM" id="CLU_2825763_0_0_9"/>
<accession>E6LK77</accession>
<sequence length="66" mass="8090">MTDFKKKIIEPLQYAKFEYKQRYMQSPYSNTQSEEVKQFMEIVTALDMAIDMLERQERMENDEKDK</sequence>
<name>E6LK77_9FIRM</name>